<evidence type="ECO:0000313" key="4">
    <source>
        <dbReference type="Proteomes" id="UP000262939"/>
    </source>
</evidence>
<dbReference type="InterPro" id="IPR050345">
    <property type="entry name" value="Aliph_Amidase/BUP"/>
</dbReference>
<proteinExistence type="predicted"/>
<dbReference type="PANTHER" id="PTHR43674">
    <property type="entry name" value="NITRILASE C965.09-RELATED"/>
    <property type="match status" value="1"/>
</dbReference>
<organism evidence="3 4">
    <name type="scientific">Peribacillus glennii</name>
    <dbReference type="NCBI Taxonomy" id="2303991"/>
    <lineage>
        <taxon>Bacteria</taxon>
        <taxon>Bacillati</taxon>
        <taxon>Bacillota</taxon>
        <taxon>Bacilli</taxon>
        <taxon>Bacillales</taxon>
        <taxon>Bacillaceae</taxon>
        <taxon>Peribacillus</taxon>
    </lineage>
</organism>
<dbReference type="PANTHER" id="PTHR43674:SF2">
    <property type="entry name" value="BETA-UREIDOPROPIONASE"/>
    <property type="match status" value="1"/>
</dbReference>
<dbReference type="AlphaFoldDB" id="A0A372LI88"/>
<dbReference type="SUPFAM" id="SSF56317">
    <property type="entry name" value="Carbon-nitrogen hydrolase"/>
    <property type="match status" value="1"/>
</dbReference>
<dbReference type="GO" id="GO:0016811">
    <property type="term" value="F:hydrolase activity, acting on carbon-nitrogen (but not peptide) bonds, in linear amides"/>
    <property type="evidence" value="ECO:0007669"/>
    <property type="project" value="UniProtKB-ARBA"/>
</dbReference>
<comment type="caution">
    <text evidence="3">The sequence shown here is derived from an EMBL/GenBank/DDBJ whole genome shotgun (WGS) entry which is preliminary data.</text>
</comment>
<keyword evidence="1 3" id="KW-0378">Hydrolase</keyword>
<dbReference type="InterPro" id="IPR036526">
    <property type="entry name" value="C-N_Hydrolase_sf"/>
</dbReference>
<feature type="domain" description="CN hydrolase" evidence="2">
    <location>
        <begin position="1"/>
        <end position="261"/>
    </location>
</feature>
<evidence type="ECO:0000256" key="1">
    <source>
        <dbReference type="ARBA" id="ARBA00022801"/>
    </source>
</evidence>
<gene>
    <name evidence="3" type="ORF">D0466_03155</name>
</gene>
<dbReference type="CDD" id="cd07197">
    <property type="entry name" value="nitrilase"/>
    <property type="match status" value="1"/>
</dbReference>
<accession>A0A372LI88</accession>
<dbReference type="EMBL" id="QVTD01000003">
    <property type="protein sequence ID" value="RFU66025.1"/>
    <property type="molecule type" value="Genomic_DNA"/>
</dbReference>
<evidence type="ECO:0000313" key="3">
    <source>
        <dbReference type="EMBL" id="RFU66025.1"/>
    </source>
</evidence>
<dbReference type="Proteomes" id="UP000262939">
    <property type="component" value="Unassembled WGS sequence"/>
</dbReference>
<name>A0A372LI88_9BACI</name>
<keyword evidence="4" id="KW-1185">Reference proteome</keyword>
<protein>
    <submittedName>
        <fullName evidence="3">Carbon-nitrogen hydrolase family protein</fullName>
    </submittedName>
</protein>
<dbReference type="Pfam" id="PF00795">
    <property type="entry name" value="CN_hydrolase"/>
    <property type="match status" value="1"/>
</dbReference>
<dbReference type="InterPro" id="IPR003010">
    <property type="entry name" value="C-N_Hydrolase"/>
</dbReference>
<dbReference type="Gene3D" id="3.60.110.10">
    <property type="entry name" value="Carbon-nitrogen hydrolase"/>
    <property type="match status" value="1"/>
</dbReference>
<dbReference type="OrthoDB" id="9811121at2"/>
<sequence length="317" mass="35120">MKVAAIQLQPVIGDVNANLAACEKLANEAAGRGAKWIILPEFFTTGMAFDERLIKTALPEDGPGLTLLKSLSKRHNAIVGGSFLCRDDDGQVRNAFFLASPQGILGRHDKDLPTMWENCYYVGGKDDGTIKVSDMTVGSALCWEFMRSQTARRFLGKVDMVVGGSCWWSVPEWLPKSVTSNWETENSRTALESVSSFATFVGTPVVHASHCGTIECDMPWMPLKYRGYYEAGAMIVDADGNVLSIRKREEGPGIVTAEVVPGRIGPKNEIPKQFWLHKRGPLPAFAWMYQRWHGKRWYAKNMAGNQHTLPPKQTISG</sequence>
<dbReference type="PROSITE" id="PS50263">
    <property type="entry name" value="CN_HYDROLASE"/>
    <property type="match status" value="1"/>
</dbReference>
<reference evidence="3 4" key="1">
    <citation type="submission" date="2018-08" db="EMBL/GenBank/DDBJ databases">
        <title>Bacillus chawlae sp. nov., Bacillus glennii sp. nov., and Bacillus saganii sp. nov. Isolated from the Vehicle Assembly Building at Kennedy Space Center where the Viking Spacecraft were Assembled.</title>
        <authorList>
            <person name="Seuylemezian A."/>
            <person name="Vaishampayan P."/>
        </authorList>
    </citation>
    <scope>NUCLEOTIDE SEQUENCE [LARGE SCALE GENOMIC DNA]</scope>
    <source>
        <strain evidence="3 4">V44-8</strain>
    </source>
</reference>
<evidence type="ECO:0000259" key="2">
    <source>
        <dbReference type="PROSITE" id="PS50263"/>
    </source>
</evidence>